<proteinExistence type="inferred from homology"/>
<feature type="domain" description="Glucose-methanol-choline oxidoreductase C-terminal" evidence="2">
    <location>
        <begin position="170"/>
        <end position="309"/>
    </location>
</feature>
<dbReference type="AlphaFoldDB" id="A0ABD2N6F9"/>
<sequence>MKFYIFRSAKLLMLSGIGPKDHLKKLGIKVLNDLPVGNNFQDHMATGFDLMLVTKSIGLSISNILHPSSMFQYYFKSQGAWTANGVDLIGFSNQEFTHCKNQVKNNFKVCYQKYSQLRPDIEFMMLPLGITSDLGIHLRKLFGITDNIWDNYFAKINQIGMGVLPILLHPKSRGTVRLANKNPNSKPLINPNYLSHPHDMKILLRYLVQMKKLYDRAFKGQLGVHLNDTPFPGCEKHEFGTKCYWECYLRQMSTTCYHPIGTCKMGITNDSVVDYDFHVHGTHKLFVVDGSVLPTQVSGHIMAPIIMMAERASDYIKKFQGFDLPKSKIFPKNSP</sequence>
<protein>
    <recommendedName>
        <fullName evidence="2">Glucose-methanol-choline oxidoreductase C-terminal domain-containing protein</fullName>
    </recommendedName>
</protein>
<dbReference type="PANTHER" id="PTHR11552">
    <property type="entry name" value="GLUCOSE-METHANOL-CHOLINE GMC OXIDOREDUCTASE"/>
    <property type="match status" value="1"/>
</dbReference>
<dbReference type="Gene3D" id="3.50.50.60">
    <property type="entry name" value="FAD/NAD(P)-binding domain"/>
    <property type="match status" value="1"/>
</dbReference>
<evidence type="ECO:0000313" key="4">
    <source>
        <dbReference type="Proteomes" id="UP001516400"/>
    </source>
</evidence>
<dbReference type="SUPFAM" id="SSF51905">
    <property type="entry name" value="FAD/NAD(P)-binding domain"/>
    <property type="match status" value="1"/>
</dbReference>
<dbReference type="Gene3D" id="3.30.560.10">
    <property type="entry name" value="Glucose Oxidase, domain 3"/>
    <property type="match status" value="1"/>
</dbReference>
<evidence type="ECO:0000259" key="2">
    <source>
        <dbReference type="Pfam" id="PF05199"/>
    </source>
</evidence>
<dbReference type="InterPro" id="IPR007867">
    <property type="entry name" value="GMC_OxRtase_C"/>
</dbReference>
<evidence type="ECO:0000313" key="3">
    <source>
        <dbReference type="EMBL" id="KAL3274351.1"/>
    </source>
</evidence>
<reference evidence="3 4" key="1">
    <citation type="journal article" date="2021" name="BMC Biol.">
        <title>Horizontally acquired antibacterial genes associated with adaptive radiation of ladybird beetles.</title>
        <authorList>
            <person name="Li H.S."/>
            <person name="Tang X.F."/>
            <person name="Huang Y.H."/>
            <person name="Xu Z.Y."/>
            <person name="Chen M.L."/>
            <person name="Du X.Y."/>
            <person name="Qiu B.Y."/>
            <person name="Chen P.T."/>
            <person name="Zhang W."/>
            <person name="Slipinski A."/>
            <person name="Escalona H.E."/>
            <person name="Waterhouse R.M."/>
            <person name="Zwick A."/>
            <person name="Pang H."/>
        </authorList>
    </citation>
    <scope>NUCLEOTIDE SEQUENCE [LARGE SCALE GENOMIC DNA]</scope>
    <source>
        <strain evidence="3">SYSU2018</strain>
    </source>
</reference>
<dbReference type="InterPro" id="IPR012132">
    <property type="entry name" value="GMC_OxRdtase"/>
</dbReference>
<dbReference type="Proteomes" id="UP001516400">
    <property type="component" value="Unassembled WGS sequence"/>
</dbReference>
<evidence type="ECO:0000256" key="1">
    <source>
        <dbReference type="ARBA" id="ARBA00010790"/>
    </source>
</evidence>
<dbReference type="SUPFAM" id="SSF54373">
    <property type="entry name" value="FAD-linked reductases, C-terminal domain"/>
    <property type="match status" value="1"/>
</dbReference>
<gene>
    <name evidence="3" type="ORF">HHI36_015749</name>
</gene>
<dbReference type="EMBL" id="JABFTP020000062">
    <property type="protein sequence ID" value="KAL3274351.1"/>
    <property type="molecule type" value="Genomic_DNA"/>
</dbReference>
<dbReference type="Pfam" id="PF05199">
    <property type="entry name" value="GMC_oxred_C"/>
    <property type="match status" value="1"/>
</dbReference>
<keyword evidence="4" id="KW-1185">Reference proteome</keyword>
<name>A0ABD2N6F9_9CUCU</name>
<comment type="similarity">
    <text evidence="1">Belongs to the GMC oxidoreductase family.</text>
</comment>
<comment type="caution">
    <text evidence="3">The sequence shown here is derived from an EMBL/GenBank/DDBJ whole genome shotgun (WGS) entry which is preliminary data.</text>
</comment>
<dbReference type="InterPro" id="IPR036188">
    <property type="entry name" value="FAD/NAD-bd_sf"/>
</dbReference>
<dbReference type="PANTHER" id="PTHR11552:SF147">
    <property type="entry name" value="CHOLINE DEHYDROGENASE, MITOCHONDRIAL"/>
    <property type="match status" value="1"/>
</dbReference>
<organism evidence="3 4">
    <name type="scientific">Cryptolaemus montrouzieri</name>
    <dbReference type="NCBI Taxonomy" id="559131"/>
    <lineage>
        <taxon>Eukaryota</taxon>
        <taxon>Metazoa</taxon>
        <taxon>Ecdysozoa</taxon>
        <taxon>Arthropoda</taxon>
        <taxon>Hexapoda</taxon>
        <taxon>Insecta</taxon>
        <taxon>Pterygota</taxon>
        <taxon>Neoptera</taxon>
        <taxon>Endopterygota</taxon>
        <taxon>Coleoptera</taxon>
        <taxon>Polyphaga</taxon>
        <taxon>Cucujiformia</taxon>
        <taxon>Coccinelloidea</taxon>
        <taxon>Coccinellidae</taxon>
        <taxon>Scymninae</taxon>
        <taxon>Scymnini</taxon>
        <taxon>Cryptolaemus</taxon>
    </lineage>
</organism>
<accession>A0ABD2N6F9</accession>